<dbReference type="EMBL" id="CP091244">
    <property type="protein sequence ID" value="UJS25276.1"/>
    <property type="molecule type" value="Genomic_DNA"/>
</dbReference>
<accession>A0ABY3T0H7</accession>
<dbReference type="RefSeq" id="WP_236500059.1">
    <property type="nucleotide sequence ID" value="NZ_CP091244.1"/>
</dbReference>
<dbReference type="Gene3D" id="3.30.450.20">
    <property type="entry name" value="PAS domain"/>
    <property type="match status" value="1"/>
</dbReference>
<evidence type="ECO:0000256" key="3">
    <source>
        <dbReference type="ARBA" id="ARBA00022692"/>
    </source>
</evidence>
<organism evidence="8 9">
    <name type="scientific">Thiothrix winogradskyi</name>
    <dbReference type="NCBI Taxonomy" id="96472"/>
    <lineage>
        <taxon>Bacteria</taxon>
        <taxon>Pseudomonadati</taxon>
        <taxon>Pseudomonadota</taxon>
        <taxon>Gammaproteobacteria</taxon>
        <taxon>Thiotrichales</taxon>
        <taxon>Thiotrichaceae</taxon>
        <taxon>Thiothrix</taxon>
    </lineage>
</organism>
<keyword evidence="2" id="KW-1003">Cell membrane</keyword>
<dbReference type="InterPro" id="IPR004010">
    <property type="entry name" value="Double_Cache_2"/>
</dbReference>
<evidence type="ECO:0000259" key="7">
    <source>
        <dbReference type="SMART" id="SM01049"/>
    </source>
</evidence>
<dbReference type="InterPro" id="IPR033480">
    <property type="entry name" value="sCache_2"/>
</dbReference>
<reference evidence="8" key="1">
    <citation type="journal article" date="2022" name="Microorganisms">
        <title>Two New Species of Filamentous Sulfur Bacteria of the Genus Thiothrix, Thiothrix winogradskyi sp. nov. and 'Candidatus Thiothrix sulfatifontis' sp. nov.</title>
        <authorList>
            <person name="Ravin N.V."/>
            <person name="Rossetti S."/>
            <person name="Beletsky A.V."/>
            <person name="Kadnikov V.V."/>
            <person name="Rudenko T.S."/>
            <person name="Smolyakov D.D."/>
            <person name="Moskvitina M.I."/>
            <person name="Gureeva M.V."/>
            <person name="Mardanov A.V."/>
            <person name="Grabovich M.Y."/>
        </authorList>
    </citation>
    <scope>NUCLEOTIDE SEQUENCE</scope>
    <source>
        <strain evidence="8">CT3</strain>
    </source>
</reference>
<gene>
    <name evidence="8" type="ORF">L2Y54_04340</name>
</gene>
<dbReference type="Pfam" id="PF08269">
    <property type="entry name" value="dCache_2"/>
    <property type="match status" value="1"/>
</dbReference>
<protein>
    <submittedName>
        <fullName evidence="8">Cache domain-containing protein</fullName>
    </submittedName>
</protein>
<evidence type="ECO:0000256" key="4">
    <source>
        <dbReference type="ARBA" id="ARBA00022989"/>
    </source>
</evidence>
<evidence type="ECO:0000256" key="1">
    <source>
        <dbReference type="ARBA" id="ARBA00004651"/>
    </source>
</evidence>
<proteinExistence type="predicted"/>
<comment type="subcellular location">
    <subcellularLocation>
        <location evidence="1">Cell membrane</location>
        <topology evidence="1">Multi-pass membrane protein</topology>
    </subcellularLocation>
</comment>
<keyword evidence="5" id="KW-0472">Membrane</keyword>
<evidence type="ECO:0000256" key="6">
    <source>
        <dbReference type="SAM" id="SignalP"/>
    </source>
</evidence>
<evidence type="ECO:0000313" key="8">
    <source>
        <dbReference type="EMBL" id="UJS25276.1"/>
    </source>
</evidence>
<dbReference type="SMART" id="SM01049">
    <property type="entry name" value="Cache_2"/>
    <property type="match status" value="1"/>
</dbReference>
<sequence length="173" mass="18389">MKLLHTVAGAALFALTLNVFAADAAAPATGTEAEAQAMSEKALAEVDKNGEAAFETFKKADGGFQDRDLYVFCMDLDGKMLSHPKKPELVGQNLLEFDKYGEKLFQNMIATAKSTESKGWVDYKWPRPDTEELTAKKSYVMKNSKGFFCGVGAYAAAAAAAPAAPAAPAPAAK</sequence>
<keyword evidence="9" id="KW-1185">Reference proteome</keyword>
<keyword evidence="4" id="KW-1133">Transmembrane helix</keyword>
<keyword evidence="6" id="KW-0732">Signal</keyword>
<evidence type="ECO:0000256" key="5">
    <source>
        <dbReference type="ARBA" id="ARBA00023136"/>
    </source>
</evidence>
<feature type="chain" id="PRO_5045857372" evidence="6">
    <location>
        <begin position="22"/>
        <end position="173"/>
    </location>
</feature>
<feature type="signal peptide" evidence="6">
    <location>
        <begin position="1"/>
        <end position="21"/>
    </location>
</feature>
<feature type="domain" description="Single Cache" evidence="7">
    <location>
        <begin position="28"/>
        <end position="106"/>
    </location>
</feature>
<evidence type="ECO:0000313" key="9">
    <source>
        <dbReference type="Proteomes" id="UP001054801"/>
    </source>
</evidence>
<dbReference type="Proteomes" id="UP001054801">
    <property type="component" value="Chromosome"/>
</dbReference>
<evidence type="ECO:0000256" key="2">
    <source>
        <dbReference type="ARBA" id="ARBA00022475"/>
    </source>
</evidence>
<name>A0ABY3T0H7_9GAMM</name>
<keyword evidence="3" id="KW-0812">Transmembrane</keyword>